<dbReference type="EMBL" id="MU273513">
    <property type="protein sequence ID" value="KAI0033715.1"/>
    <property type="molecule type" value="Genomic_DNA"/>
</dbReference>
<gene>
    <name evidence="1" type="ORF">K488DRAFT_69671</name>
</gene>
<evidence type="ECO:0000313" key="1">
    <source>
        <dbReference type="EMBL" id="KAI0033715.1"/>
    </source>
</evidence>
<accession>A0ACB8QPT6</accession>
<name>A0ACB8QPT6_9AGAM</name>
<protein>
    <submittedName>
        <fullName evidence="1">Uncharacterized protein</fullName>
    </submittedName>
</protein>
<reference evidence="1" key="2">
    <citation type="journal article" date="2022" name="New Phytol.">
        <title>Evolutionary transition to the ectomycorrhizal habit in the genomes of a hyperdiverse lineage of mushroom-forming fungi.</title>
        <authorList>
            <person name="Looney B."/>
            <person name="Miyauchi S."/>
            <person name="Morin E."/>
            <person name="Drula E."/>
            <person name="Courty P.E."/>
            <person name="Kohler A."/>
            <person name="Kuo A."/>
            <person name="LaButti K."/>
            <person name="Pangilinan J."/>
            <person name="Lipzen A."/>
            <person name="Riley R."/>
            <person name="Andreopoulos W."/>
            <person name="He G."/>
            <person name="Johnson J."/>
            <person name="Nolan M."/>
            <person name="Tritt A."/>
            <person name="Barry K.W."/>
            <person name="Grigoriev I.V."/>
            <person name="Nagy L.G."/>
            <person name="Hibbett D."/>
            <person name="Henrissat B."/>
            <person name="Matheny P.B."/>
            <person name="Labbe J."/>
            <person name="Martin F.M."/>
        </authorList>
    </citation>
    <scope>NUCLEOTIDE SEQUENCE</scope>
    <source>
        <strain evidence="1">EC-137</strain>
    </source>
</reference>
<comment type="caution">
    <text evidence="1">The sequence shown here is derived from an EMBL/GenBank/DDBJ whole genome shotgun (WGS) entry which is preliminary data.</text>
</comment>
<proteinExistence type="predicted"/>
<dbReference type="Proteomes" id="UP000814128">
    <property type="component" value="Unassembled WGS sequence"/>
</dbReference>
<evidence type="ECO:0000313" key="2">
    <source>
        <dbReference type="Proteomes" id="UP000814128"/>
    </source>
</evidence>
<reference evidence="1" key="1">
    <citation type="submission" date="2021-02" db="EMBL/GenBank/DDBJ databases">
        <authorList>
            <consortium name="DOE Joint Genome Institute"/>
            <person name="Ahrendt S."/>
            <person name="Looney B.P."/>
            <person name="Miyauchi S."/>
            <person name="Morin E."/>
            <person name="Drula E."/>
            <person name="Courty P.E."/>
            <person name="Chicoki N."/>
            <person name="Fauchery L."/>
            <person name="Kohler A."/>
            <person name="Kuo A."/>
            <person name="Labutti K."/>
            <person name="Pangilinan J."/>
            <person name="Lipzen A."/>
            <person name="Riley R."/>
            <person name="Andreopoulos W."/>
            <person name="He G."/>
            <person name="Johnson J."/>
            <person name="Barry K.W."/>
            <person name="Grigoriev I.V."/>
            <person name="Nagy L."/>
            <person name="Hibbett D."/>
            <person name="Henrissat B."/>
            <person name="Matheny P.B."/>
            <person name="Labbe J."/>
            <person name="Martin F."/>
        </authorList>
    </citation>
    <scope>NUCLEOTIDE SEQUENCE</scope>
    <source>
        <strain evidence="1">EC-137</strain>
    </source>
</reference>
<sequence length="210" mass="23626">MDSVELIPEFRSFLRLLPYSAKRAIGTRESVTASSGNPAELFRVFTCTTALNCGEPDHRMQYVRLAHAMSSLIAVAVLLILRVTALYRNSRYVVALFIIVALAMIGVTIWSVIGQNSFIVPDPPVPGCYKALMQETQIDQHLFRGIRIASAWEAQVAFDVLIFIMVLYHSVKTRQQENRLFANSVIHENGPWMDRTTKPAFTGLSSAYWD</sequence>
<organism evidence="1 2">
    <name type="scientific">Vararia minispora EC-137</name>
    <dbReference type="NCBI Taxonomy" id="1314806"/>
    <lineage>
        <taxon>Eukaryota</taxon>
        <taxon>Fungi</taxon>
        <taxon>Dikarya</taxon>
        <taxon>Basidiomycota</taxon>
        <taxon>Agaricomycotina</taxon>
        <taxon>Agaricomycetes</taxon>
        <taxon>Russulales</taxon>
        <taxon>Lachnocladiaceae</taxon>
        <taxon>Vararia</taxon>
    </lineage>
</organism>
<keyword evidence="2" id="KW-1185">Reference proteome</keyword>